<dbReference type="Gene3D" id="1.10.530.10">
    <property type="match status" value="1"/>
</dbReference>
<dbReference type="Pfam" id="PF10135">
    <property type="entry name" value="Rod-binding"/>
    <property type="match status" value="1"/>
</dbReference>
<keyword evidence="3" id="KW-0282">Flagellum</keyword>
<organism evidence="3">
    <name type="scientific">hydrothermal vent metagenome</name>
    <dbReference type="NCBI Taxonomy" id="652676"/>
    <lineage>
        <taxon>unclassified sequences</taxon>
        <taxon>metagenomes</taxon>
        <taxon>ecological metagenomes</taxon>
    </lineage>
</organism>
<dbReference type="InterPro" id="IPR002901">
    <property type="entry name" value="MGlyc_endo_b_GlcNAc-like_dom"/>
</dbReference>
<gene>
    <name evidence="3" type="ORF">MNBD_GAMMA22-2150</name>
</gene>
<dbReference type="GO" id="GO:0071973">
    <property type="term" value="P:bacterial-type flagellum-dependent cell motility"/>
    <property type="evidence" value="ECO:0007669"/>
    <property type="project" value="TreeGrafter"/>
</dbReference>
<dbReference type="GO" id="GO:0004040">
    <property type="term" value="F:amidase activity"/>
    <property type="evidence" value="ECO:0007669"/>
    <property type="project" value="InterPro"/>
</dbReference>
<feature type="domain" description="Mannosyl-glycoprotein endo-beta-N-acetylglucosamidase-like" evidence="2">
    <location>
        <begin position="115"/>
        <end position="274"/>
    </location>
</feature>
<dbReference type="PRINTS" id="PR01002">
    <property type="entry name" value="FLGFLGJ"/>
</dbReference>
<keyword evidence="3" id="KW-0966">Cell projection</keyword>
<evidence type="ECO:0000256" key="1">
    <source>
        <dbReference type="ARBA" id="ARBA00022801"/>
    </source>
</evidence>
<protein>
    <submittedName>
        <fullName evidence="3">Flagellar protein FlgJ [peptidoglycan hydrolase]</fullName>
    </submittedName>
</protein>
<name>A0A3B0ZQZ2_9ZZZZ</name>
<sequence>MSIDNKASIYNDMSSFADMRRLAREDSGTALRQVAEQFEAIFMQMMLKSMRDASMGNSLFDSDQSKMYQEMFDNQLSLSLSKDNSNGLADILVKQLSGSITNKTVPENEIKPLEDFTHKTKQQHFIDTVRPYAEKAASKLGANADVLIAQAALETGWGQAVQRHQDGSSGFNLFNIKANKNWQGPTVSKFTVEFKGGIVQREHANFRAYTSMDESFNDYVNYLKSNPRYAQALNVANDPNNYIHALANSGYATDPKYANKVMAIMSHQITQDLSEPEKEGSK</sequence>
<dbReference type="EMBL" id="UOFS01000014">
    <property type="protein sequence ID" value="VAW94111.1"/>
    <property type="molecule type" value="Genomic_DNA"/>
</dbReference>
<dbReference type="AlphaFoldDB" id="A0A3B0ZQZ2"/>
<dbReference type="InterPro" id="IPR019301">
    <property type="entry name" value="Flagellar_prot_FlgJ_N"/>
</dbReference>
<proteinExistence type="predicted"/>
<dbReference type="Pfam" id="PF01832">
    <property type="entry name" value="Glucosaminidase"/>
    <property type="match status" value="1"/>
</dbReference>
<dbReference type="InterPro" id="IPR051056">
    <property type="entry name" value="Glycosyl_Hydrolase_73"/>
</dbReference>
<dbReference type="Gene3D" id="2.10.70.40">
    <property type="entry name" value="peptidoglycan hydrolase"/>
    <property type="match status" value="1"/>
</dbReference>
<keyword evidence="3" id="KW-0969">Cilium</keyword>
<evidence type="ECO:0000259" key="2">
    <source>
        <dbReference type="SMART" id="SM00047"/>
    </source>
</evidence>
<dbReference type="PANTHER" id="PTHR33308:SF9">
    <property type="entry name" value="PEPTIDOGLYCAN HYDROLASE FLGJ"/>
    <property type="match status" value="1"/>
</dbReference>
<keyword evidence="1 3" id="KW-0378">Hydrolase</keyword>
<accession>A0A3B0ZQZ2</accession>
<reference evidence="3" key="1">
    <citation type="submission" date="2018-06" db="EMBL/GenBank/DDBJ databases">
        <authorList>
            <person name="Zhirakovskaya E."/>
        </authorList>
    </citation>
    <scope>NUCLEOTIDE SEQUENCE</scope>
</reference>
<dbReference type="SMART" id="SM00047">
    <property type="entry name" value="LYZ2"/>
    <property type="match status" value="1"/>
</dbReference>
<evidence type="ECO:0000313" key="3">
    <source>
        <dbReference type="EMBL" id="VAW94111.1"/>
    </source>
</evidence>
<dbReference type="PANTHER" id="PTHR33308">
    <property type="entry name" value="PEPTIDOGLYCAN HYDROLASE FLGJ"/>
    <property type="match status" value="1"/>
</dbReference>